<sequence length="442" mass="48624">MGAEGFALASLVALAVFIFWVGLVKIAFFPLSVLFELRSCIRRRDRSAWDLSPLVSIIVPCFNEARVLPACVHSVLRSEYEFFELIIVDDGSTDNTKEVMLELGKLDSRIITIHQRNAGKGAALNTGTEYASGEFLMYVDADGVFRPDTIAEMLRAFRHAKVGAVCGDDRPVNVDRTLTTLLALISHVGTGYVRRALAVVQCLPVVSGNIGMFRRSVLQETGVLLTDSLGEDLELTWRVHRAGFQVAFAPRAIVYAESPSTLRGLWRQRVRWARGLIQAVVIHRGMIGNPRYGVFGVFLLFNTLSMLVVPLAQIVVLAGLPFVVFASPDFLPTSVVGWLSFLSVTVAGVLVVYALVLSRAWGDFRHAWTFPLWPIYAMFMGFTLAHALYLELTGARRQWNKLERTGAISVKGLEAVKGAEAVTGVEAVKGADPIVVKRNRSA</sequence>
<evidence type="ECO:0000256" key="2">
    <source>
        <dbReference type="ARBA" id="ARBA00022676"/>
    </source>
</evidence>
<dbReference type="Gene3D" id="3.90.550.10">
    <property type="entry name" value="Spore Coat Polysaccharide Biosynthesis Protein SpsA, Chain A"/>
    <property type="match status" value="1"/>
</dbReference>
<comment type="caution">
    <text evidence="6">The sequence shown here is derived from an EMBL/GenBank/DDBJ whole genome shotgun (WGS) entry which is preliminary data.</text>
</comment>
<keyword evidence="4" id="KW-0812">Transmembrane</keyword>
<reference evidence="6 7" key="1">
    <citation type="submission" date="2023-07" db="EMBL/GenBank/DDBJ databases">
        <title>Sequencing the genomes of 1000 actinobacteria strains.</title>
        <authorList>
            <person name="Klenk H.-P."/>
        </authorList>
    </citation>
    <scope>NUCLEOTIDE SEQUENCE [LARGE SCALE GENOMIC DNA]</scope>
    <source>
        <strain evidence="6 7">DSM 44508</strain>
    </source>
</reference>
<gene>
    <name evidence="6" type="ORF">J2S37_000081</name>
</gene>
<protein>
    <submittedName>
        <fullName evidence="6">Cellulose synthase/poly-beta-1,6-N-acetylglucosamine synthase-like glycosyltransferase</fullName>
    </submittedName>
</protein>
<keyword evidence="2" id="KW-0328">Glycosyltransferase</keyword>
<feature type="transmembrane region" description="Helical" evidence="4">
    <location>
        <begin position="6"/>
        <end position="35"/>
    </location>
</feature>
<evidence type="ECO:0000256" key="4">
    <source>
        <dbReference type="SAM" id="Phobius"/>
    </source>
</evidence>
<keyword evidence="4" id="KW-1133">Transmembrane helix</keyword>
<dbReference type="InterPro" id="IPR029044">
    <property type="entry name" value="Nucleotide-diphossugar_trans"/>
</dbReference>
<evidence type="ECO:0000313" key="7">
    <source>
        <dbReference type="Proteomes" id="UP001183619"/>
    </source>
</evidence>
<dbReference type="PANTHER" id="PTHR43630">
    <property type="entry name" value="POLY-BETA-1,6-N-ACETYL-D-GLUCOSAMINE SYNTHASE"/>
    <property type="match status" value="1"/>
</dbReference>
<comment type="similarity">
    <text evidence="1">Belongs to the glycosyltransferase 2 family.</text>
</comment>
<accession>A0ABU2B4K5</accession>
<feature type="domain" description="Glycosyltransferase 2-like" evidence="5">
    <location>
        <begin position="56"/>
        <end position="220"/>
    </location>
</feature>
<keyword evidence="3" id="KW-0808">Transferase</keyword>
<organism evidence="6 7">
    <name type="scientific">Corynebacterium felinum</name>
    <dbReference type="NCBI Taxonomy" id="131318"/>
    <lineage>
        <taxon>Bacteria</taxon>
        <taxon>Bacillati</taxon>
        <taxon>Actinomycetota</taxon>
        <taxon>Actinomycetes</taxon>
        <taxon>Mycobacteriales</taxon>
        <taxon>Corynebacteriaceae</taxon>
        <taxon>Corynebacterium</taxon>
    </lineage>
</organism>
<dbReference type="PANTHER" id="PTHR43630:SF1">
    <property type="entry name" value="POLY-BETA-1,6-N-ACETYL-D-GLUCOSAMINE SYNTHASE"/>
    <property type="match status" value="1"/>
</dbReference>
<feature type="transmembrane region" description="Helical" evidence="4">
    <location>
        <begin position="368"/>
        <end position="389"/>
    </location>
</feature>
<dbReference type="EMBL" id="JAVDYF010000001">
    <property type="protein sequence ID" value="MDR7353543.1"/>
    <property type="molecule type" value="Genomic_DNA"/>
</dbReference>
<dbReference type="CDD" id="cd06423">
    <property type="entry name" value="CESA_like"/>
    <property type="match status" value="1"/>
</dbReference>
<keyword evidence="7" id="KW-1185">Reference proteome</keyword>
<dbReference type="SUPFAM" id="SSF53448">
    <property type="entry name" value="Nucleotide-diphospho-sugar transferases"/>
    <property type="match status" value="1"/>
</dbReference>
<dbReference type="InterPro" id="IPR001173">
    <property type="entry name" value="Glyco_trans_2-like"/>
</dbReference>
<dbReference type="Proteomes" id="UP001183619">
    <property type="component" value="Unassembled WGS sequence"/>
</dbReference>
<evidence type="ECO:0000256" key="3">
    <source>
        <dbReference type="ARBA" id="ARBA00022679"/>
    </source>
</evidence>
<evidence type="ECO:0000259" key="5">
    <source>
        <dbReference type="Pfam" id="PF00535"/>
    </source>
</evidence>
<keyword evidence="4" id="KW-0472">Membrane</keyword>
<proteinExistence type="inferred from homology"/>
<feature type="transmembrane region" description="Helical" evidence="4">
    <location>
        <begin position="335"/>
        <end position="356"/>
    </location>
</feature>
<evidence type="ECO:0000256" key="1">
    <source>
        <dbReference type="ARBA" id="ARBA00006739"/>
    </source>
</evidence>
<feature type="transmembrane region" description="Helical" evidence="4">
    <location>
        <begin position="292"/>
        <end position="323"/>
    </location>
</feature>
<dbReference type="RefSeq" id="WP_277104307.1">
    <property type="nucleotide sequence ID" value="NZ_BAAAJS010000052.1"/>
</dbReference>
<dbReference type="Pfam" id="PF00535">
    <property type="entry name" value="Glycos_transf_2"/>
    <property type="match status" value="1"/>
</dbReference>
<name>A0ABU2B4K5_9CORY</name>
<evidence type="ECO:0000313" key="6">
    <source>
        <dbReference type="EMBL" id="MDR7353543.1"/>
    </source>
</evidence>